<name>A0A3S1BVJ2_ELYCH</name>
<accession>A0A3S1BVJ2</accession>
<proteinExistence type="predicted"/>
<keyword evidence="3" id="KW-1185">Reference proteome</keyword>
<dbReference type="AlphaFoldDB" id="A0A3S1BVJ2"/>
<organism evidence="2 3">
    <name type="scientific">Elysia chlorotica</name>
    <name type="common">Eastern emerald elysia</name>
    <name type="synonym">Sea slug</name>
    <dbReference type="NCBI Taxonomy" id="188477"/>
    <lineage>
        <taxon>Eukaryota</taxon>
        <taxon>Metazoa</taxon>
        <taxon>Spiralia</taxon>
        <taxon>Lophotrochozoa</taxon>
        <taxon>Mollusca</taxon>
        <taxon>Gastropoda</taxon>
        <taxon>Heterobranchia</taxon>
        <taxon>Euthyneura</taxon>
        <taxon>Panpulmonata</taxon>
        <taxon>Sacoglossa</taxon>
        <taxon>Placobranchoidea</taxon>
        <taxon>Plakobranchidae</taxon>
        <taxon>Elysia</taxon>
    </lineage>
</organism>
<feature type="compositionally biased region" description="Basic residues" evidence="1">
    <location>
        <begin position="65"/>
        <end position="74"/>
    </location>
</feature>
<evidence type="ECO:0000313" key="3">
    <source>
        <dbReference type="Proteomes" id="UP000271974"/>
    </source>
</evidence>
<feature type="compositionally biased region" description="Polar residues" evidence="1">
    <location>
        <begin position="75"/>
        <end position="85"/>
    </location>
</feature>
<dbReference type="EMBL" id="RQTK01000048">
    <property type="protein sequence ID" value="RUS89743.1"/>
    <property type="molecule type" value="Genomic_DNA"/>
</dbReference>
<comment type="caution">
    <text evidence="2">The sequence shown here is derived from an EMBL/GenBank/DDBJ whole genome shotgun (WGS) entry which is preliminary data.</text>
</comment>
<dbReference type="Proteomes" id="UP000271974">
    <property type="component" value="Unassembled WGS sequence"/>
</dbReference>
<feature type="region of interest" description="Disordered" evidence="1">
    <location>
        <begin position="65"/>
        <end position="85"/>
    </location>
</feature>
<sequence>MVPCRPDCGCALCRGQGSSRATRSRLCCPGHWPRSSAEDRPRCPNDQAQRKVIPRVKVIGVQTRMRRLKQRSGKHSTGTPWPTTSPIRAALSCRIFPKWRRISLAPRIPTSMRSAGGRPITAQSLVR</sequence>
<reference evidence="2 3" key="1">
    <citation type="submission" date="2019-01" db="EMBL/GenBank/DDBJ databases">
        <title>A draft genome assembly of the solar-powered sea slug Elysia chlorotica.</title>
        <authorList>
            <person name="Cai H."/>
            <person name="Li Q."/>
            <person name="Fang X."/>
            <person name="Li J."/>
            <person name="Curtis N.E."/>
            <person name="Altenburger A."/>
            <person name="Shibata T."/>
            <person name="Feng M."/>
            <person name="Maeda T."/>
            <person name="Schwartz J.A."/>
            <person name="Shigenobu S."/>
            <person name="Lundholm N."/>
            <person name="Nishiyama T."/>
            <person name="Yang H."/>
            <person name="Hasebe M."/>
            <person name="Li S."/>
            <person name="Pierce S.K."/>
            <person name="Wang J."/>
        </authorList>
    </citation>
    <scope>NUCLEOTIDE SEQUENCE [LARGE SCALE GENOMIC DNA]</scope>
    <source>
        <strain evidence="2">EC2010</strain>
        <tissue evidence="2">Whole organism of an adult</tissue>
    </source>
</reference>
<gene>
    <name evidence="2" type="ORF">EGW08_002446</name>
</gene>
<evidence type="ECO:0000313" key="2">
    <source>
        <dbReference type="EMBL" id="RUS89743.1"/>
    </source>
</evidence>
<protein>
    <submittedName>
        <fullName evidence="2">Uncharacterized protein</fullName>
    </submittedName>
</protein>
<evidence type="ECO:0000256" key="1">
    <source>
        <dbReference type="SAM" id="MobiDB-lite"/>
    </source>
</evidence>